<comment type="similarity">
    <text evidence="2 7">Belongs to the NDUFAF7 family.</text>
</comment>
<comment type="subcellular location">
    <subcellularLocation>
        <location evidence="1 7">Mitochondrion</location>
    </subcellularLocation>
</comment>
<dbReference type="EC" id="2.1.1.320" evidence="7"/>
<keyword evidence="3 7" id="KW-0489">Methyltransferase</keyword>
<dbReference type="OrthoDB" id="17415at2759"/>
<evidence type="ECO:0000313" key="9">
    <source>
        <dbReference type="Proteomes" id="UP000431533"/>
    </source>
</evidence>
<dbReference type="GO" id="GO:0035243">
    <property type="term" value="F:protein-arginine omega-N symmetric methyltransferase activity"/>
    <property type="evidence" value="ECO:0007669"/>
    <property type="project" value="UniProtKB-EC"/>
</dbReference>
<proteinExistence type="inferred from homology"/>
<dbReference type="Pfam" id="PF02636">
    <property type="entry name" value="Methyltransf_28"/>
    <property type="match status" value="1"/>
</dbReference>
<dbReference type="PANTHER" id="PTHR12049:SF5">
    <property type="entry name" value="PROTEIN ARGININE METHYLTRANSFERASE NDUFAF7 HOMOLOG, MITOCHONDRIAL"/>
    <property type="match status" value="1"/>
</dbReference>
<accession>A0A8H8R0F1</accession>
<dbReference type="InterPro" id="IPR029063">
    <property type="entry name" value="SAM-dependent_MTases_sf"/>
</dbReference>
<dbReference type="AlphaFoldDB" id="A0A8H8R0F1"/>
<dbReference type="InterPro" id="IPR038375">
    <property type="entry name" value="NDUFAF7_sf"/>
</dbReference>
<dbReference type="RefSeq" id="XP_031003407.1">
    <property type="nucleotide sequence ID" value="XM_031151324.1"/>
</dbReference>
<dbReference type="Gene3D" id="3.40.50.12710">
    <property type="match status" value="1"/>
</dbReference>
<dbReference type="GeneID" id="41986583"/>
<keyword evidence="4 7" id="KW-0808">Transferase</keyword>
<evidence type="ECO:0000256" key="3">
    <source>
        <dbReference type="ARBA" id="ARBA00022603"/>
    </source>
</evidence>
<evidence type="ECO:0000256" key="4">
    <source>
        <dbReference type="ARBA" id="ARBA00022679"/>
    </source>
</evidence>
<dbReference type="SUPFAM" id="SSF53335">
    <property type="entry name" value="S-adenosyl-L-methionine-dependent methyltransferases"/>
    <property type="match status" value="1"/>
</dbReference>
<comment type="caution">
    <text evidence="8">The sequence shown here is derived from an EMBL/GenBank/DDBJ whole genome shotgun (WGS) entry which is preliminary data.</text>
</comment>
<dbReference type="EMBL" id="QGMH01000123">
    <property type="protein sequence ID" value="TVY24619.1"/>
    <property type="molecule type" value="Genomic_DNA"/>
</dbReference>
<evidence type="ECO:0000256" key="1">
    <source>
        <dbReference type="ARBA" id="ARBA00004173"/>
    </source>
</evidence>
<evidence type="ECO:0000256" key="5">
    <source>
        <dbReference type="ARBA" id="ARBA00023128"/>
    </source>
</evidence>
<evidence type="ECO:0000256" key="2">
    <source>
        <dbReference type="ARBA" id="ARBA00005891"/>
    </source>
</evidence>
<evidence type="ECO:0000313" key="8">
    <source>
        <dbReference type="EMBL" id="TVY24619.1"/>
    </source>
</evidence>
<dbReference type="PANTHER" id="PTHR12049">
    <property type="entry name" value="PROTEIN ARGININE METHYLTRANSFERASE NDUFAF7, MITOCHONDRIAL"/>
    <property type="match status" value="1"/>
</dbReference>
<evidence type="ECO:0000256" key="6">
    <source>
        <dbReference type="ARBA" id="ARBA00048612"/>
    </source>
</evidence>
<name>A0A8H8R0F1_9HELO</name>
<dbReference type="FunFam" id="3.40.50.12710:FF:000002">
    <property type="entry name" value="Protein arginine methyltransferase NDUFAF7"/>
    <property type="match status" value="1"/>
</dbReference>
<dbReference type="GO" id="GO:0032259">
    <property type="term" value="P:methylation"/>
    <property type="evidence" value="ECO:0007669"/>
    <property type="project" value="UniProtKB-KW"/>
</dbReference>
<gene>
    <name evidence="8" type="ORF">LHYA1_G006385</name>
</gene>
<keyword evidence="5 7" id="KW-0496">Mitochondrion</keyword>
<dbReference type="Proteomes" id="UP000431533">
    <property type="component" value="Unassembled WGS sequence"/>
</dbReference>
<dbReference type="InterPro" id="IPR003788">
    <property type="entry name" value="NDUFAF7"/>
</dbReference>
<reference evidence="8 9" key="1">
    <citation type="submission" date="2018-05" db="EMBL/GenBank/DDBJ databases">
        <title>Genome sequencing and assembly of the regulated plant pathogen Lachnellula willkommii and related sister species for the development of diagnostic species identification markers.</title>
        <authorList>
            <person name="Giroux E."/>
            <person name="Bilodeau G."/>
        </authorList>
    </citation>
    <scope>NUCLEOTIDE SEQUENCE [LARGE SCALE GENOMIC DNA]</scope>
    <source>
        <strain evidence="8 9">CBS 185.66</strain>
    </source>
</reference>
<sequence>MDSPIVSRLFRQLFTHRSCQSIRSHSTPPFRIQHARRHAQIRCLSSRRGEGAEDSNWQQRTDMWPSDMTNEYESFPMVTSDQLRTRRERPRRVKMLTRDFIEDSLYNPSYGYFSKQAVIFTPGEPFGFNNLQDEPEFSKLLGERYTQFEDKLDAKQPNESRQLWHTPTELFRPYYGEAIARYLIANYKLLQYPYNDLIIYEMGAGNGTLMLNILDYIRDTEPSVYDRTKFKIIEISSSLAKLQQQHLMQSVDSKGHHSKVEIINKSIFEWDQIVPSPCYFLAMEVFDNFAHDSIRYDPVTEEPLQGTVLIDKKGDFYEFYVPHIDPVASRFLRVRHAATGGSYSHPLSSSKVWRKLKASMPFAPNLSEPEYIPTRLMQFFDVLGKYFPGHRLLTSDFHDLPDTIKGINAPVVQTRYQRQTVPVTTPFVHQGYFDILFPTDFNVMELMYRAITGKLTRVLTHEEFLRKWAYVEETETKNGENPLLTWYKNASVLTTI</sequence>
<organism evidence="8 9">
    <name type="scientific">Lachnellula hyalina</name>
    <dbReference type="NCBI Taxonomy" id="1316788"/>
    <lineage>
        <taxon>Eukaryota</taxon>
        <taxon>Fungi</taxon>
        <taxon>Dikarya</taxon>
        <taxon>Ascomycota</taxon>
        <taxon>Pezizomycotina</taxon>
        <taxon>Leotiomycetes</taxon>
        <taxon>Helotiales</taxon>
        <taxon>Lachnaceae</taxon>
        <taxon>Lachnellula</taxon>
    </lineage>
</organism>
<protein>
    <recommendedName>
        <fullName evidence="7">Protein arginine methyltransferase NDUFAF7</fullName>
        <ecNumber evidence="7">2.1.1.320</ecNumber>
    </recommendedName>
</protein>
<comment type="catalytic activity">
    <reaction evidence="6 7">
        <text>L-arginyl-[protein] + 2 S-adenosyl-L-methionine = N(omega),N(omega)'-dimethyl-L-arginyl-[protein] + 2 S-adenosyl-L-homocysteine + 2 H(+)</text>
        <dbReference type="Rhea" id="RHEA:48108"/>
        <dbReference type="Rhea" id="RHEA-COMP:10532"/>
        <dbReference type="Rhea" id="RHEA-COMP:11992"/>
        <dbReference type="ChEBI" id="CHEBI:15378"/>
        <dbReference type="ChEBI" id="CHEBI:29965"/>
        <dbReference type="ChEBI" id="CHEBI:57856"/>
        <dbReference type="ChEBI" id="CHEBI:59789"/>
        <dbReference type="ChEBI" id="CHEBI:88221"/>
        <dbReference type="EC" id="2.1.1.320"/>
    </reaction>
</comment>
<evidence type="ECO:0000256" key="7">
    <source>
        <dbReference type="RuleBase" id="RU364114"/>
    </source>
</evidence>
<keyword evidence="9" id="KW-1185">Reference proteome</keyword>
<dbReference type="GO" id="GO:0005739">
    <property type="term" value="C:mitochondrion"/>
    <property type="evidence" value="ECO:0007669"/>
    <property type="project" value="UniProtKB-SubCell"/>
</dbReference>
<comment type="function">
    <text evidence="7">Arginine methyltransferase involved in the assembly or stability of mitochondrial NADH:ubiquinone oxidoreductase complex (complex I).</text>
</comment>